<keyword evidence="2" id="KW-1185">Reference proteome</keyword>
<protein>
    <submittedName>
        <fullName evidence="1">Uncharacterized protein</fullName>
    </submittedName>
</protein>
<name>A0A095AWJ3_9PROT</name>
<evidence type="ECO:0000313" key="1">
    <source>
        <dbReference type="EMBL" id="KGB21138.1"/>
    </source>
</evidence>
<dbReference type="STRING" id="104102.AtDm6_3133"/>
<comment type="caution">
    <text evidence="1">The sequence shown here is derived from an EMBL/GenBank/DDBJ whole genome shotgun (WGS) entry which is preliminary data.</text>
</comment>
<accession>A0A095AWJ3</accession>
<dbReference type="EMBL" id="JOKM01000103">
    <property type="protein sequence ID" value="KGB21138.1"/>
    <property type="molecule type" value="Genomic_DNA"/>
</dbReference>
<evidence type="ECO:0000313" key="2">
    <source>
        <dbReference type="Proteomes" id="UP000029448"/>
    </source>
</evidence>
<reference evidence="1 2" key="1">
    <citation type="submission" date="2014-06" db="EMBL/GenBank/DDBJ databases">
        <title>Functional and comparative genomic analyses of the Drosophila gut microbiota identify candidate symbiosis factors.</title>
        <authorList>
            <person name="Newell P.D."/>
            <person name="Chaston J.M."/>
            <person name="Douglas A.E."/>
        </authorList>
    </citation>
    <scope>NUCLEOTIDE SEQUENCE [LARGE SCALE GENOMIC DNA]</scope>
    <source>
        <strain evidence="1 2">DmCS_006</strain>
    </source>
</reference>
<organism evidence="1 2">
    <name type="scientific">Acetobacter tropicalis</name>
    <dbReference type="NCBI Taxonomy" id="104102"/>
    <lineage>
        <taxon>Bacteria</taxon>
        <taxon>Pseudomonadati</taxon>
        <taxon>Pseudomonadota</taxon>
        <taxon>Alphaproteobacteria</taxon>
        <taxon>Acetobacterales</taxon>
        <taxon>Acetobacteraceae</taxon>
        <taxon>Acetobacter</taxon>
    </lineage>
</organism>
<dbReference type="AlphaFoldDB" id="A0A095AWJ3"/>
<dbReference type="PATRIC" id="fig|104102.7.peg.3088"/>
<sequence length="90" mass="10135">MSPAQERQQHICAAYRAAQNAIPMFVVYRPITSDHPGKWVARMHLTEPNAATDLLIEADTLVGIRTQLPPEAVNIGRYFYDNPVIEEVCL</sequence>
<dbReference type="GeneID" id="89478555"/>
<proteinExistence type="predicted"/>
<dbReference type="RefSeq" id="WP_035382107.1">
    <property type="nucleotide sequence ID" value="NZ_JACAOJ010000014.1"/>
</dbReference>
<dbReference type="Proteomes" id="UP000029448">
    <property type="component" value="Unassembled WGS sequence"/>
</dbReference>
<gene>
    <name evidence="1" type="ORF">AtDm6_3133</name>
</gene>